<dbReference type="AlphaFoldDB" id="A0A9W7F9Y5"/>
<organism evidence="1 2">
    <name type="scientific">Triparma laevis f. longispina</name>
    <dbReference type="NCBI Taxonomy" id="1714387"/>
    <lineage>
        <taxon>Eukaryota</taxon>
        <taxon>Sar</taxon>
        <taxon>Stramenopiles</taxon>
        <taxon>Ochrophyta</taxon>
        <taxon>Bolidophyceae</taxon>
        <taxon>Parmales</taxon>
        <taxon>Triparmaceae</taxon>
        <taxon>Triparma</taxon>
    </lineage>
</organism>
<evidence type="ECO:0000313" key="1">
    <source>
        <dbReference type="EMBL" id="GMI08619.1"/>
    </source>
</evidence>
<protein>
    <submittedName>
        <fullName evidence="1">Uncharacterized protein</fullName>
    </submittedName>
</protein>
<name>A0A9W7F9Y5_9STRA</name>
<sequence>MGELLIEIERVFRVQGHEGGPFEVRQRRTPTMCVPFQKFKKREGGQFTVAEVDLAKERKRIDELKGDDNLNMGHEGGEQKAKFSFQLVV</sequence>
<evidence type="ECO:0000313" key="2">
    <source>
        <dbReference type="Proteomes" id="UP001165122"/>
    </source>
</evidence>
<dbReference type="EMBL" id="BRXW01000127">
    <property type="protein sequence ID" value="GMI08619.1"/>
    <property type="molecule type" value="Genomic_DNA"/>
</dbReference>
<gene>
    <name evidence="1" type="ORF">TrLO_g12635</name>
</gene>
<reference evidence="2" key="1">
    <citation type="journal article" date="2023" name="Commun. Biol.">
        <title>Genome analysis of Parmales, the sister group of diatoms, reveals the evolutionary specialization of diatoms from phago-mixotrophs to photoautotrophs.</title>
        <authorList>
            <person name="Ban H."/>
            <person name="Sato S."/>
            <person name="Yoshikawa S."/>
            <person name="Yamada K."/>
            <person name="Nakamura Y."/>
            <person name="Ichinomiya M."/>
            <person name="Sato N."/>
            <person name="Blanc-Mathieu R."/>
            <person name="Endo H."/>
            <person name="Kuwata A."/>
            <person name="Ogata H."/>
        </authorList>
    </citation>
    <scope>NUCLEOTIDE SEQUENCE [LARGE SCALE GENOMIC DNA]</scope>
    <source>
        <strain evidence="2">NIES 3700</strain>
    </source>
</reference>
<proteinExistence type="predicted"/>
<comment type="caution">
    <text evidence="1">The sequence shown here is derived from an EMBL/GenBank/DDBJ whole genome shotgun (WGS) entry which is preliminary data.</text>
</comment>
<keyword evidence="2" id="KW-1185">Reference proteome</keyword>
<dbReference type="Proteomes" id="UP001165122">
    <property type="component" value="Unassembled WGS sequence"/>
</dbReference>
<accession>A0A9W7F9Y5</accession>